<dbReference type="PANTHER" id="PTHR37984">
    <property type="entry name" value="PROTEIN CBG26694"/>
    <property type="match status" value="1"/>
</dbReference>
<dbReference type="Proteomes" id="UP000437068">
    <property type="component" value="Unassembled WGS sequence"/>
</dbReference>
<evidence type="ECO:0000313" key="4">
    <source>
        <dbReference type="EMBL" id="KAE8977947.1"/>
    </source>
</evidence>
<dbReference type="InterPro" id="IPR043502">
    <property type="entry name" value="DNA/RNA_pol_sf"/>
</dbReference>
<evidence type="ECO:0000313" key="13">
    <source>
        <dbReference type="Proteomes" id="UP000440732"/>
    </source>
</evidence>
<gene>
    <name evidence="9" type="ORF">PF001_g24045</name>
    <name evidence="8" type="ORF">PF004_g20459</name>
    <name evidence="6" type="ORF">PF006_g24103</name>
    <name evidence="5" type="ORF">PF007_g24930</name>
    <name evidence="10" type="ORF">PF008_g5981</name>
    <name evidence="3" type="ORF">PF009_g25697</name>
    <name evidence="7" type="ORF">PF010_g13948</name>
    <name evidence="4" type="ORF">PF011_g23445</name>
</gene>
<dbReference type="EMBL" id="QXGF01002599">
    <property type="protein sequence ID" value="KAE8924065.1"/>
    <property type="molecule type" value="Genomic_DNA"/>
</dbReference>
<dbReference type="EMBL" id="QXFX01000839">
    <property type="protein sequence ID" value="KAE9102892.1"/>
    <property type="molecule type" value="Genomic_DNA"/>
</dbReference>
<dbReference type="Proteomes" id="UP000441208">
    <property type="component" value="Unassembled WGS sequence"/>
</dbReference>
<evidence type="ECO:0000313" key="10">
    <source>
        <dbReference type="EMBL" id="KAE9351366.1"/>
    </source>
</evidence>
<dbReference type="Proteomes" id="UP000488956">
    <property type="component" value="Unassembled WGS sequence"/>
</dbReference>
<dbReference type="Proteomes" id="UP000486351">
    <property type="component" value="Unassembled WGS sequence"/>
</dbReference>
<dbReference type="FunFam" id="3.30.70.270:FF:000020">
    <property type="entry name" value="Transposon Tf2-6 polyprotein-like Protein"/>
    <property type="match status" value="1"/>
</dbReference>
<feature type="domain" description="Reverse transcriptase/retrotransposon-derived protein RNase H-like" evidence="2">
    <location>
        <begin position="101"/>
        <end position="168"/>
    </location>
</feature>
<dbReference type="EMBL" id="QXGE01002565">
    <property type="protein sequence ID" value="KAE9280843.1"/>
    <property type="molecule type" value="Genomic_DNA"/>
</dbReference>
<dbReference type="SUPFAM" id="SSF56672">
    <property type="entry name" value="DNA/RNA polymerases"/>
    <property type="match status" value="1"/>
</dbReference>
<evidence type="ECO:0000313" key="18">
    <source>
        <dbReference type="Proteomes" id="UP000488956"/>
    </source>
</evidence>
<evidence type="ECO:0000313" key="16">
    <source>
        <dbReference type="Proteomes" id="UP000476176"/>
    </source>
</evidence>
<evidence type="ECO:0000313" key="5">
    <source>
        <dbReference type="EMBL" id="KAE9075616.1"/>
    </source>
</evidence>
<evidence type="ECO:0000256" key="1">
    <source>
        <dbReference type="ARBA" id="ARBA00023268"/>
    </source>
</evidence>
<dbReference type="Proteomes" id="UP000476176">
    <property type="component" value="Unassembled WGS sequence"/>
</dbReference>
<dbReference type="Pfam" id="PF17919">
    <property type="entry name" value="RT_RNaseH_2"/>
    <property type="match status" value="1"/>
</dbReference>
<keyword evidence="1" id="KW-0511">Multifunctional enzyme</keyword>
<reference evidence="15 16" key="1">
    <citation type="submission" date="2018-09" db="EMBL/GenBank/DDBJ databases">
        <title>Genomic investigation of the strawberry pathogen Phytophthora fragariae indicates pathogenicity is determined by transcriptional variation in three key races.</title>
        <authorList>
            <person name="Adams T.M."/>
            <person name="Armitage A.D."/>
            <person name="Sobczyk M.K."/>
            <person name="Bates H.J."/>
            <person name="Dunwell J.M."/>
            <person name="Nellist C.F."/>
            <person name="Harrison R.J."/>
        </authorList>
    </citation>
    <scope>NUCLEOTIDE SEQUENCE [LARGE SCALE GENOMIC DNA]</scope>
    <source>
        <strain evidence="9 12">A4</strain>
        <strain evidence="8 16">BC-23</strain>
        <strain evidence="6 13">NOV-5</strain>
        <strain evidence="5 14">NOV-71</strain>
        <strain evidence="10 17">NOV-77</strain>
        <strain evidence="3 11">NOV-9</strain>
        <strain evidence="7 18">ONT-3</strain>
        <strain evidence="4 15">SCRP245</strain>
    </source>
</reference>
<proteinExistence type="predicted"/>
<dbReference type="EMBL" id="QXGC01001829">
    <property type="protein sequence ID" value="KAE9195311.1"/>
    <property type="molecule type" value="Genomic_DNA"/>
</dbReference>
<dbReference type="EMBL" id="QXGA01002593">
    <property type="protein sequence ID" value="KAE9094950.1"/>
    <property type="molecule type" value="Genomic_DNA"/>
</dbReference>
<name>A0A6A3I813_9STRA</name>
<evidence type="ECO:0000259" key="2">
    <source>
        <dbReference type="Pfam" id="PF17919"/>
    </source>
</evidence>
<organism evidence="4 15">
    <name type="scientific">Phytophthora fragariae</name>
    <dbReference type="NCBI Taxonomy" id="53985"/>
    <lineage>
        <taxon>Eukaryota</taxon>
        <taxon>Sar</taxon>
        <taxon>Stramenopiles</taxon>
        <taxon>Oomycota</taxon>
        <taxon>Peronosporomycetes</taxon>
        <taxon>Peronosporales</taxon>
        <taxon>Peronosporaceae</taxon>
        <taxon>Phytophthora</taxon>
    </lineage>
</organism>
<evidence type="ECO:0000313" key="7">
    <source>
        <dbReference type="EMBL" id="KAE9102892.1"/>
    </source>
</evidence>
<sequence length="169" mass="18736">MARHVVALASVLERQSKAGLSLTASKCSFATTRLEYLGHELDSDGIRPMESLVKSVREFPVSEDVKRFVHLAGFYRRFIASFGTKAAPLTVLLRKSSKWEWGEKQQTAFEGLKRELMVRPLLTYPDFSKPFKLVTDASIVGLGAALMQDQGRGDQPIAYASKVNSPTEA</sequence>
<dbReference type="InterPro" id="IPR041577">
    <property type="entry name" value="RT_RNaseH_2"/>
</dbReference>
<dbReference type="EMBL" id="QXFY01000228">
    <property type="protein sequence ID" value="KAE9351366.1"/>
    <property type="molecule type" value="Genomic_DNA"/>
</dbReference>
<dbReference type="Proteomes" id="UP000429523">
    <property type="component" value="Unassembled WGS sequence"/>
</dbReference>
<evidence type="ECO:0000313" key="11">
    <source>
        <dbReference type="Proteomes" id="UP000429523"/>
    </source>
</evidence>
<evidence type="ECO:0000313" key="8">
    <source>
        <dbReference type="EMBL" id="KAE9195311.1"/>
    </source>
</evidence>
<dbReference type="EMBL" id="QXFZ01002588">
    <property type="protein sequence ID" value="KAE9075616.1"/>
    <property type="molecule type" value="Genomic_DNA"/>
</dbReference>
<evidence type="ECO:0000313" key="6">
    <source>
        <dbReference type="EMBL" id="KAE9094950.1"/>
    </source>
</evidence>
<dbReference type="Proteomes" id="UP000460718">
    <property type="component" value="Unassembled WGS sequence"/>
</dbReference>
<evidence type="ECO:0000313" key="9">
    <source>
        <dbReference type="EMBL" id="KAE9280843.1"/>
    </source>
</evidence>
<dbReference type="Gene3D" id="3.30.70.270">
    <property type="match status" value="2"/>
</dbReference>
<dbReference type="GO" id="GO:0003824">
    <property type="term" value="F:catalytic activity"/>
    <property type="evidence" value="ECO:0007669"/>
    <property type="project" value="UniProtKB-KW"/>
</dbReference>
<evidence type="ECO:0000313" key="17">
    <source>
        <dbReference type="Proteomes" id="UP000486351"/>
    </source>
</evidence>
<accession>A0A6A3I813</accession>
<dbReference type="PANTHER" id="PTHR37984:SF5">
    <property type="entry name" value="PROTEIN NYNRIN-LIKE"/>
    <property type="match status" value="1"/>
</dbReference>
<dbReference type="EMBL" id="QXFW01002502">
    <property type="protein sequence ID" value="KAE8977947.1"/>
    <property type="molecule type" value="Genomic_DNA"/>
</dbReference>
<evidence type="ECO:0000313" key="14">
    <source>
        <dbReference type="Proteomes" id="UP000441208"/>
    </source>
</evidence>
<protein>
    <recommendedName>
        <fullName evidence="2">Reverse transcriptase/retrotransposon-derived protein RNase H-like domain-containing protein</fullName>
    </recommendedName>
</protein>
<evidence type="ECO:0000313" key="3">
    <source>
        <dbReference type="EMBL" id="KAE8924065.1"/>
    </source>
</evidence>
<dbReference type="InterPro" id="IPR043128">
    <property type="entry name" value="Rev_trsase/Diguanyl_cyclase"/>
</dbReference>
<dbReference type="InterPro" id="IPR050951">
    <property type="entry name" value="Retrovirus_Pol_polyprotein"/>
</dbReference>
<comment type="caution">
    <text evidence="4">The sequence shown here is derived from an EMBL/GenBank/DDBJ whole genome shotgun (WGS) entry which is preliminary data.</text>
</comment>
<evidence type="ECO:0000313" key="15">
    <source>
        <dbReference type="Proteomes" id="UP000460718"/>
    </source>
</evidence>
<dbReference type="AlphaFoldDB" id="A0A6A3I813"/>
<dbReference type="Proteomes" id="UP000440732">
    <property type="component" value="Unassembled WGS sequence"/>
</dbReference>
<evidence type="ECO:0000313" key="12">
    <source>
        <dbReference type="Proteomes" id="UP000437068"/>
    </source>
</evidence>